<dbReference type="Pfam" id="PF00294">
    <property type="entry name" value="PfkB"/>
    <property type="match status" value="1"/>
</dbReference>
<reference evidence="14" key="1">
    <citation type="submission" date="2016-10" db="EMBL/GenBank/DDBJ databases">
        <authorList>
            <person name="Varghese N."/>
            <person name="Submissions S."/>
        </authorList>
    </citation>
    <scope>NUCLEOTIDE SEQUENCE [LARGE SCALE GENOMIC DNA]</scope>
    <source>
        <strain evidence="14">DSM 17072</strain>
    </source>
</reference>
<dbReference type="GO" id="GO:0005829">
    <property type="term" value="C:cytosol"/>
    <property type="evidence" value="ECO:0007669"/>
    <property type="project" value="TreeGrafter"/>
</dbReference>
<dbReference type="STRING" id="311333.SAMN05421664_2416"/>
<evidence type="ECO:0000256" key="11">
    <source>
        <dbReference type="ARBA" id="ARBA00023277"/>
    </source>
</evidence>
<dbReference type="PANTHER" id="PTHR10584">
    <property type="entry name" value="SUGAR KINASE"/>
    <property type="match status" value="1"/>
</dbReference>
<evidence type="ECO:0000256" key="6">
    <source>
        <dbReference type="ARBA" id="ARBA00022741"/>
    </source>
</evidence>
<evidence type="ECO:0000256" key="5">
    <source>
        <dbReference type="ARBA" id="ARBA00022723"/>
    </source>
</evidence>
<dbReference type="GO" id="GO:0006014">
    <property type="term" value="P:D-ribose metabolic process"/>
    <property type="evidence" value="ECO:0007669"/>
    <property type="project" value="InterPro"/>
</dbReference>
<keyword evidence="4" id="KW-0808">Transferase</keyword>
<dbReference type="PANTHER" id="PTHR10584:SF166">
    <property type="entry name" value="RIBOKINASE"/>
    <property type="match status" value="1"/>
</dbReference>
<dbReference type="InterPro" id="IPR002139">
    <property type="entry name" value="Ribo/fructo_kinase"/>
</dbReference>
<evidence type="ECO:0000256" key="4">
    <source>
        <dbReference type="ARBA" id="ARBA00022679"/>
    </source>
</evidence>
<dbReference type="GO" id="GO:0046872">
    <property type="term" value="F:metal ion binding"/>
    <property type="evidence" value="ECO:0007669"/>
    <property type="project" value="UniProtKB-KW"/>
</dbReference>
<dbReference type="InterPro" id="IPR029056">
    <property type="entry name" value="Ribokinase-like"/>
</dbReference>
<evidence type="ECO:0000256" key="1">
    <source>
        <dbReference type="ARBA" id="ARBA00010688"/>
    </source>
</evidence>
<name>A0A1H1DD28_9FLAO</name>
<dbReference type="SUPFAM" id="SSF53613">
    <property type="entry name" value="Ribokinase-like"/>
    <property type="match status" value="1"/>
</dbReference>
<keyword evidence="6" id="KW-0547">Nucleotide-binding</keyword>
<dbReference type="InterPro" id="IPR002173">
    <property type="entry name" value="Carboh/pur_kinase_PfkB_CS"/>
</dbReference>
<dbReference type="PROSITE" id="PS00583">
    <property type="entry name" value="PFKB_KINASES_1"/>
    <property type="match status" value="1"/>
</dbReference>
<evidence type="ECO:0000259" key="12">
    <source>
        <dbReference type="Pfam" id="PF00294"/>
    </source>
</evidence>
<feature type="domain" description="Carbohydrate kinase PfkB" evidence="12">
    <location>
        <begin position="31"/>
        <end position="312"/>
    </location>
</feature>
<evidence type="ECO:0000256" key="10">
    <source>
        <dbReference type="ARBA" id="ARBA00022958"/>
    </source>
</evidence>
<dbReference type="CDD" id="cd01174">
    <property type="entry name" value="ribokinase"/>
    <property type="match status" value="1"/>
</dbReference>
<dbReference type="AlphaFoldDB" id="A0A1H1DD28"/>
<keyword evidence="9" id="KW-0460">Magnesium</keyword>
<dbReference type="Proteomes" id="UP000199627">
    <property type="component" value="Unassembled WGS sequence"/>
</dbReference>
<dbReference type="GO" id="GO:0004747">
    <property type="term" value="F:ribokinase activity"/>
    <property type="evidence" value="ECO:0007669"/>
    <property type="project" value="UniProtKB-EC"/>
</dbReference>
<dbReference type="EC" id="2.7.1.15" evidence="2"/>
<protein>
    <recommendedName>
        <fullName evidence="3">Ribokinase</fullName>
        <ecNumber evidence="2">2.7.1.15</ecNumber>
    </recommendedName>
</protein>
<keyword evidence="14" id="KW-1185">Reference proteome</keyword>
<evidence type="ECO:0000313" key="14">
    <source>
        <dbReference type="Proteomes" id="UP000199627"/>
    </source>
</evidence>
<dbReference type="PRINTS" id="PR00990">
    <property type="entry name" value="RIBOKINASE"/>
</dbReference>
<evidence type="ECO:0000256" key="9">
    <source>
        <dbReference type="ARBA" id="ARBA00022842"/>
    </source>
</evidence>
<sequence length="319" mass="35089">MVAISLIINLLKTNNTKLNRQNTMNFSSEQPKIIVVGSSSIDLVLETEKIPSANETVLATSSDSYFGGKGANQAVGTARLGASVYFIGCVGMDPLGQQIMRNLVSENVNVGFVYETDLEATGTAYVTTSDGDTVIVVVPAANKCLDIDHIEAADKYFHTTDLVLIQLEIPMKAVEYTVRKAKKYGKKVGLYAAPAVHLSQEIIDNVDFIIVKSSELHIVFGDDEREDILKKYFNKVFLRDDTNSTIYFDGTEMKYFRNDKDKTSYKMGMGDAFTSGFAIALCHNNAIDECVKFGNEVSARISEKKGSQTGLPRVSDFFS</sequence>
<gene>
    <name evidence="13" type="ORF">SAMN05421664_2416</name>
</gene>
<keyword evidence="7 13" id="KW-0418">Kinase</keyword>
<dbReference type="EMBL" id="FNKL01000003">
    <property type="protein sequence ID" value="SDQ74314.1"/>
    <property type="molecule type" value="Genomic_DNA"/>
</dbReference>
<keyword evidence="11" id="KW-0119">Carbohydrate metabolism</keyword>
<evidence type="ECO:0000313" key="13">
    <source>
        <dbReference type="EMBL" id="SDQ74314.1"/>
    </source>
</evidence>
<comment type="similarity">
    <text evidence="1">Belongs to the carbohydrate kinase PfkB family.</text>
</comment>
<dbReference type="InterPro" id="IPR011611">
    <property type="entry name" value="PfkB_dom"/>
</dbReference>
<keyword evidence="10" id="KW-0630">Potassium</keyword>
<evidence type="ECO:0000256" key="7">
    <source>
        <dbReference type="ARBA" id="ARBA00022777"/>
    </source>
</evidence>
<dbReference type="InterPro" id="IPR011877">
    <property type="entry name" value="Ribokinase"/>
</dbReference>
<evidence type="ECO:0000256" key="8">
    <source>
        <dbReference type="ARBA" id="ARBA00022840"/>
    </source>
</evidence>
<organism evidence="13 14">
    <name type="scientific">Chryseobacterium soldanellicola</name>
    <dbReference type="NCBI Taxonomy" id="311333"/>
    <lineage>
        <taxon>Bacteria</taxon>
        <taxon>Pseudomonadati</taxon>
        <taxon>Bacteroidota</taxon>
        <taxon>Flavobacteriia</taxon>
        <taxon>Flavobacteriales</taxon>
        <taxon>Weeksellaceae</taxon>
        <taxon>Chryseobacterium group</taxon>
        <taxon>Chryseobacterium</taxon>
    </lineage>
</organism>
<proteinExistence type="inferred from homology"/>
<accession>A0A1H1DD28</accession>
<dbReference type="GO" id="GO:0005524">
    <property type="term" value="F:ATP binding"/>
    <property type="evidence" value="ECO:0007669"/>
    <property type="project" value="UniProtKB-KW"/>
</dbReference>
<evidence type="ECO:0000256" key="3">
    <source>
        <dbReference type="ARBA" id="ARBA00016943"/>
    </source>
</evidence>
<dbReference type="Gene3D" id="3.40.1190.20">
    <property type="match status" value="1"/>
</dbReference>
<keyword evidence="8" id="KW-0067">ATP-binding</keyword>
<evidence type="ECO:0000256" key="2">
    <source>
        <dbReference type="ARBA" id="ARBA00012035"/>
    </source>
</evidence>
<keyword evidence="5" id="KW-0479">Metal-binding</keyword>